<dbReference type="Gene3D" id="3.90.1150.10">
    <property type="entry name" value="Aspartate Aminotransferase, domain 1"/>
    <property type="match status" value="1"/>
</dbReference>
<evidence type="ECO:0000256" key="9">
    <source>
        <dbReference type="ARBA" id="ARBA00022989"/>
    </source>
</evidence>
<evidence type="ECO:0000256" key="5">
    <source>
        <dbReference type="ARBA" id="ARBA00022692"/>
    </source>
</evidence>
<keyword evidence="6" id="KW-0256">Endoplasmic reticulum</keyword>
<dbReference type="EC" id="4.1.2.27" evidence="14"/>
<dbReference type="STRING" id="3088.A0A383VMC6"/>
<keyword evidence="8" id="KW-0746">Sphingolipid metabolism</keyword>
<protein>
    <recommendedName>
        <fullName evidence="14">sphinganine-1-phosphate aldolase</fullName>
        <ecNumber evidence="14">4.1.2.27</ecNumber>
    </recommendedName>
    <alternativeName>
        <fullName evidence="15">Sphingosine-1-phosphate aldolase</fullName>
    </alternativeName>
</protein>
<dbReference type="Gene3D" id="3.40.640.10">
    <property type="entry name" value="Type I PLP-dependent aspartate aminotransferase-like (Major domain)"/>
    <property type="match status" value="1"/>
</dbReference>
<evidence type="ECO:0000256" key="3">
    <source>
        <dbReference type="ARBA" id="ARBA00004760"/>
    </source>
</evidence>
<dbReference type="InterPro" id="IPR015424">
    <property type="entry name" value="PyrdxlP-dep_Trfase"/>
</dbReference>
<evidence type="ECO:0000313" key="19">
    <source>
        <dbReference type="Proteomes" id="UP000256970"/>
    </source>
</evidence>
<dbReference type="GO" id="GO:0030149">
    <property type="term" value="P:sphingolipid catabolic process"/>
    <property type="evidence" value="ECO:0007669"/>
    <property type="project" value="TreeGrafter"/>
</dbReference>
<comment type="cofactor">
    <cofactor evidence="1 16 17">
        <name>pyridoxal 5'-phosphate</name>
        <dbReference type="ChEBI" id="CHEBI:597326"/>
    </cofactor>
</comment>
<evidence type="ECO:0000256" key="14">
    <source>
        <dbReference type="ARBA" id="ARBA00038965"/>
    </source>
</evidence>
<dbReference type="InterPro" id="IPR002129">
    <property type="entry name" value="PyrdxlP-dep_de-COase"/>
</dbReference>
<evidence type="ECO:0000256" key="10">
    <source>
        <dbReference type="ARBA" id="ARBA00023098"/>
    </source>
</evidence>
<feature type="modified residue" description="N6-(pyridoxal phosphate)lysine" evidence="16">
    <location>
        <position position="398"/>
    </location>
</feature>
<comment type="pathway">
    <text evidence="3">Lipid metabolism; sphingolipid metabolism.</text>
</comment>
<dbReference type="GO" id="GO:0005789">
    <property type="term" value="C:endoplasmic reticulum membrane"/>
    <property type="evidence" value="ECO:0007669"/>
    <property type="project" value="UniProtKB-SubCell"/>
</dbReference>
<dbReference type="Gene3D" id="6.10.140.2150">
    <property type="match status" value="1"/>
</dbReference>
<keyword evidence="11" id="KW-0472">Membrane</keyword>
<evidence type="ECO:0000256" key="2">
    <source>
        <dbReference type="ARBA" id="ARBA00004389"/>
    </source>
</evidence>
<keyword evidence="5" id="KW-0812">Transmembrane</keyword>
<dbReference type="PANTHER" id="PTHR42735">
    <property type="match status" value="1"/>
</dbReference>
<comment type="similarity">
    <text evidence="13">Belongs to the group II decarboxylase family. Sphingosine-1-phosphate lyase subfamily.</text>
</comment>
<evidence type="ECO:0000256" key="16">
    <source>
        <dbReference type="PIRSR" id="PIRSR602129-50"/>
    </source>
</evidence>
<accession>A0A383VMC6</accession>
<evidence type="ECO:0000256" key="11">
    <source>
        <dbReference type="ARBA" id="ARBA00023136"/>
    </source>
</evidence>
<keyword evidence="12 17" id="KW-0456">Lyase</keyword>
<proteinExistence type="inferred from homology"/>
<dbReference type="InterPro" id="IPR015422">
    <property type="entry name" value="PyrdxlP-dep_Trfase_small"/>
</dbReference>
<evidence type="ECO:0000256" key="8">
    <source>
        <dbReference type="ARBA" id="ARBA00022919"/>
    </source>
</evidence>
<keyword evidence="19" id="KW-1185">Reference proteome</keyword>
<evidence type="ECO:0000256" key="17">
    <source>
        <dbReference type="RuleBase" id="RU000382"/>
    </source>
</evidence>
<keyword evidence="9" id="KW-1133">Transmembrane helix</keyword>
<dbReference type="PANTHER" id="PTHR42735:SF6">
    <property type="entry name" value="SPHINGOSINE-1-PHOSPHATE LYASE 1"/>
    <property type="match status" value="1"/>
</dbReference>
<dbReference type="Pfam" id="PF00282">
    <property type="entry name" value="Pyridoxal_deC"/>
    <property type="match status" value="1"/>
</dbReference>
<evidence type="ECO:0000256" key="7">
    <source>
        <dbReference type="ARBA" id="ARBA00022898"/>
    </source>
</evidence>
<dbReference type="Proteomes" id="UP000256970">
    <property type="component" value="Unassembled WGS sequence"/>
</dbReference>
<dbReference type="SUPFAM" id="SSF53383">
    <property type="entry name" value="PLP-dependent transferases"/>
    <property type="match status" value="1"/>
</dbReference>
<comment type="subcellular location">
    <subcellularLocation>
        <location evidence="2">Endoplasmic reticulum membrane</location>
        <topology evidence="2">Single-pass membrane protein</topology>
    </subcellularLocation>
</comment>
<dbReference type="GO" id="GO:0030170">
    <property type="term" value="F:pyridoxal phosphate binding"/>
    <property type="evidence" value="ECO:0007669"/>
    <property type="project" value="InterPro"/>
</dbReference>
<reference evidence="18 19" key="1">
    <citation type="submission" date="2016-10" db="EMBL/GenBank/DDBJ databases">
        <authorList>
            <person name="Cai Z."/>
        </authorList>
    </citation>
    <scope>NUCLEOTIDE SEQUENCE [LARGE SCALE GENOMIC DNA]</scope>
</reference>
<keyword evidence="10" id="KW-0443">Lipid metabolism</keyword>
<evidence type="ECO:0000256" key="1">
    <source>
        <dbReference type="ARBA" id="ARBA00001933"/>
    </source>
</evidence>
<dbReference type="InterPro" id="IPR050477">
    <property type="entry name" value="GrpII_AminoAcid_Decarb"/>
</dbReference>
<name>A0A383VMC6_TETOB</name>
<comment type="pathway">
    <text evidence="4">Sphingolipid metabolism.</text>
</comment>
<gene>
    <name evidence="18" type="ORF">BQ4739_LOCUS7106</name>
</gene>
<dbReference type="FunFam" id="3.40.640.10:FF:000020">
    <property type="entry name" value="sphingosine-1-phosphate lyase 1"/>
    <property type="match status" value="1"/>
</dbReference>
<evidence type="ECO:0000256" key="13">
    <source>
        <dbReference type="ARBA" id="ARBA00038302"/>
    </source>
</evidence>
<dbReference type="GO" id="GO:0008117">
    <property type="term" value="F:sphinganine-1-phosphate aldolase activity"/>
    <property type="evidence" value="ECO:0007669"/>
    <property type="project" value="UniProtKB-EC"/>
</dbReference>
<dbReference type="EMBL" id="FNXT01000729">
    <property type="protein sequence ID" value="SZX66687.1"/>
    <property type="molecule type" value="Genomic_DNA"/>
</dbReference>
<evidence type="ECO:0000256" key="15">
    <source>
        <dbReference type="ARBA" id="ARBA00042568"/>
    </source>
</evidence>
<evidence type="ECO:0000256" key="4">
    <source>
        <dbReference type="ARBA" id="ARBA00004991"/>
    </source>
</evidence>
<keyword evidence="7 16" id="KW-0663">Pyridoxal phosphate</keyword>
<dbReference type="GO" id="GO:0019752">
    <property type="term" value="P:carboxylic acid metabolic process"/>
    <property type="evidence" value="ECO:0007669"/>
    <property type="project" value="InterPro"/>
</dbReference>
<evidence type="ECO:0000256" key="12">
    <source>
        <dbReference type="ARBA" id="ARBA00023239"/>
    </source>
</evidence>
<dbReference type="AlphaFoldDB" id="A0A383VMC6"/>
<evidence type="ECO:0000256" key="6">
    <source>
        <dbReference type="ARBA" id="ARBA00022824"/>
    </source>
</evidence>
<dbReference type="InterPro" id="IPR015421">
    <property type="entry name" value="PyrdxlP-dep_Trfase_major"/>
</dbReference>
<sequence length="600" mass="63697">MGLPVWLQQLLAPYLKVLTPIAQQIGPEFHKIMRALVVALDNVARPFGPLLHRMVDPLLPQLLASAAAADAALGRFRPWQVLLLAAGATLLLVTAAQAAAAKLERIRRQGVVNWACSCLRSAPIIRGLLAKEKAKIAAKIAAGIQRDGLAMTRLPKQGRPAAAVLELLKAKELRNVRVAPGTNSMSGVVYIRDEEHKQLLDDVFCLFSWTNPLHGDIFPSVRQMEAEVIAMTAGMLHGGPGTNAPHVCGAMTSGGTESILLAIKAARDYMAESRGITCPEMVVGPSAHAAYWKAAEYFNIKLVQAPLGKDFRLHGVSVARCITRNTVLVVASAPGFPHGVVDDVSGIAAAAALRGVPCHVDGCLGGFLLPFVEQLGYDVPVFDFRVPGVTSMSVDTHKFGMAHKGTSVVLYRSPELRRHQFTSVTDWSGGLYISPTMAGSRSGAVIATAWASLVALGHDGLLNAADGIMRAARDFKRQLSLQLPELRVLGQPHASVVAFAAADPAQLNVYCLNDLLTQKGWHLNALQRPAALHFCFTAQHVDVVPGLIADVKSALAVLAKDPGGLGAQGSAPLYGLAGVSPDRGLIGEFLVAYQDAVLAP</sequence>
<evidence type="ECO:0000313" key="18">
    <source>
        <dbReference type="EMBL" id="SZX66687.1"/>
    </source>
</evidence>
<organism evidence="18 19">
    <name type="scientific">Tetradesmus obliquus</name>
    <name type="common">Green alga</name>
    <name type="synonym">Acutodesmus obliquus</name>
    <dbReference type="NCBI Taxonomy" id="3088"/>
    <lineage>
        <taxon>Eukaryota</taxon>
        <taxon>Viridiplantae</taxon>
        <taxon>Chlorophyta</taxon>
        <taxon>core chlorophytes</taxon>
        <taxon>Chlorophyceae</taxon>
        <taxon>CS clade</taxon>
        <taxon>Sphaeropleales</taxon>
        <taxon>Scenedesmaceae</taxon>
        <taxon>Tetradesmus</taxon>
    </lineage>
</organism>